<keyword evidence="11" id="KW-0503">Monooxygenase</keyword>
<keyword evidence="3 12" id="KW-0812">Transmembrane</keyword>
<evidence type="ECO:0000256" key="7">
    <source>
        <dbReference type="ARBA" id="ARBA00023002"/>
    </source>
</evidence>
<dbReference type="CDD" id="cd11043">
    <property type="entry name" value="CYP90-like"/>
    <property type="match status" value="1"/>
</dbReference>
<dbReference type="PROSITE" id="PS00086">
    <property type="entry name" value="CYTOCHROME_P450"/>
    <property type="match status" value="1"/>
</dbReference>
<keyword evidence="5" id="KW-0444">Lipid biosynthesis</keyword>
<dbReference type="InterPro" id="IPR001128">
    <property type="entry name" value="Cyt_P450"/>
</dbReference>
<evidence type="ECO:0000256" key="5">
    <source>
        <dbReference type="ARBA" id="ARBA00022955"/>
    </source>
</evidence>
<dbReference type="PANTHER" id="PTHR24286:SF194">
    <property type="entry name" value="STEROID (22S)-HYDROXYLASE"/>
    <property type="match status" value="1"/>
</dbReference>
<evidence type="ECO:0000256" key="4">
    <source>
        <dbReference type="ARBA" id="ARBA00022723"/>
    </source>
</evidence>
<keyword evidence="10 11" id="KW-0349">Heme</keyword>
<gene>
    <name evidence="13" type="ORF">GOP47_0011432</name>
</gene>
<feature type="transmembrane region" description="Helical" evidence="12">
    <location>
        <begin position="32"/>
        <end position="50"/>
    </location>
</feature>
<comment type="subcellular location">
    <subcellularLocation>
        <location evidence="1">Membrane</location>
        <topology evidence="1">Single-pass membrane protein</topology>
    </subcellularLocation>
</comment>
<keyword evidence="7 11" id="KW-0560">Oxidoreductase</keyword>
<dbReference type="GO" id="GO:0020037">
    <property type="term" value="F:heme binding"/>
    <property type="evidence" value="ECO:0007669"/>
    <property type="project" value="InterPro"/>
</dbReference>
<evidence type="ECO:0000256" key="2">
    <source>
        <dbReference type="ARBA" id="ARBA00010617"/>
    </source>
</evidence>
<dbReference type="InterPro" id="IPR036396">
    <property type="entry name" value="Cyt_P450_sf"/>
</dbReference>
<dbReference type="AlphaFoldDB" id="A0A9D4ZFE0"/>
<dbReference type="GO" id="GO:0016705">
    <property type="term" value="F:oxidoreductase activity, acting on paired donors, with incorporation or reduction of molecular oxygen"/>
    <property type="evidence" value="ECO:0007669"/>
    <property type="project" value="InterPro"/>
</dbReference>
<keyword evidence="4 10" id="KW-0479">Metal-binding</keyword>
<dbReference type="GO" id="GO:0010268">
    <property type="term" value="P:brassinosteroid homeostasis"/>
    <property type="evidence" value="ECO:0007669"/>
    <property type="project" value="TreeGrafter"/>
</dbReference>
<dbReference type="SUPFAM" id="SSF48264">
    <property type="entry name" value="Cytochrome P450"/>
    <property type="match status" value="1"/>
</dbReference>
<dbReference type="PRINTS" id="PR00463">
    <property type="entry name" value="EP450I"/>
</dbReference>
<keyword evidence="14" id="KW-1185">Reference proteome</keyword>
<dbReference type="GO" id="GO:0004497">
    <property type="term" value="F:monooxygenase activity"/>
    <property type="evidence" value="ECO:0007669"/>
    <property type="project" value="UniProtKB-KW"/>
</dbReference>
<evidence type="ECO:0000256" key="10">
    <source>
        <dbReference type="PIRSR" id="PIRSR602401-1"/>
    </source>
</evidence>
<keyword evidence="6 12" id="KW-1133">Transmembrane helix</keyword>
<evidence type="ECO:0000256" key="11">
    <source>
        <dbReference type="RuleBase" id="RU000461"/>
    </source>
</evidence>
<evidence type="ECO:0000313" key="14">
    <source>
        <dbReference type="Proteomes" id="UP000886520"/>
    </source>
</evidence>
<dbReference type="Pfam" id="PF00067">
    <property type="entry name" value="p450"/>
    <property type="match status" value="1"/>
</dbReference>
<comment type="caution">
    <text evidence="13">The sequence shown here is derived from an EMBL/GenBank/DDBJ whole genome shotgun (WGS) entry which is preliminary data.</text>
</comment>
<sequence>MVLMIIMASATKISLQLLDWTPSRMRTVEAEQLITVAAAAVLAGIVMYMANRRIRSKRSGGDLPPGTMGCLPIIGETLEYARPNCSLMPGAFLNHRIQRYGVLFKSHLFGEAIIISTDAKVNQFILQKEGTLFKSSYPRSILNIIGKQNTTEIHGQTHKAVRNAVLNVVGTRIRSDKTFSFISAQILKKMETWGGRIIHLQEEATRLSFNLVINQLLSLSTTEHAAEVDYLFQNFEILVDGLLRVPINLPGMPYRRSMQARSNVIKMIERIISEKRSKPDREISDVLDALLAAEGSTVTREVSIDVMVGVIFAAYETTSSIFTFATKFITDNPRVLEALKEEHSSILNQTACATKVALTWDSYKLMTFTEKVVKETLRLANAGDVVFREAIEDVKVNGYTIPKGWKVMPCFIPTHMDAYKYLDPLSFNPWRWDQEHLGNADFMPFGGGIRQCAGKELAKLEVALFIHHLVTRCRWEQVEEDEVIRSRGAKFKKGLPLYFHECNVSRMGDIDL</sequence>
<evidence type="ECO:0000256" key="1">
    <source>
        <dbReference type="ARBA" id="ARBA00004167"/>
    </source>
</evidence>
<feature type="binding site" description="axial binding residue" evidence="10">
    <location>
        <position position="452"/>
    </location>
    <ligand>
        <name>heme</name>
        <dbReference type="ChEBI" id="CHEBI:30413"/>
    </ligand>
    <ligandPart>
        <name>Fe</name>
        <dbReference type="ChEBI" id="CHEBI:18248"/>
    </ligandPart>
</feature>
<dbReference type="PRINTS" id="PR00385">
    <property type="entry name" value="P450"/>
</dbReference>
<dbReference type="Gene3D" id="1.10.630.10">
    <property type="entry name" value="Cytochrome P450"/>
    <property type="match status" value="1"/>
</dbReference>
<dbReference type="GO" id="GO:0016125">
    <property type="term" value="P:sterol metabolic process"/>
    <property type="evidence" value="ECO:0007669"/>
    <property type="project" value="TreeGrafter"/>
</dbReference>
<dbReference type="InterPro" id="IPR017972">
    <property type="entry name" value="Cyt_P450_CS"/>
</dbReference>
<comment type="similarity">
    <text evidence="2 11">Belongs to the cytochrome P450 family.</text>
</comment>
<keyword evidence="5" id="KW-0443">Lipid metabolism</keyword>
<dbReference type="PANTHER" id="PTHR24286">
    <property type="entry name" value="CYTOCHROME P450 26"/>
    <property type="match status" value="1"/>
</dbReference>
<dbReference type="GO" id="GO:0016020">
    <property type="term" value="C:membrane"/>
    <property type="evidence" value="ECO:0007669"/>
    <property type="project" value="UniProtKB-SubCell"/>
</dbReference>
<accession>A0A9D4ZFE0</accession>
<evidence type="ECO:0000256" key="8">
    <source>
        <dbReference type="ARBA" id="ARBA00023004"/>
    </source>
</evidence>
<reference evidence="13" key="1">
    <citation type="submission" date="2021-01" db="EMBL/GenBank/DDBJ databases">
        <title>Adiantum capillus-veneris genome.</title>
        <authorList>
            <person name="Fang Y."/>
            <person name="Liao Q."/>
        </authorList>
    </citation>
    <scope>NUCLEOTIDE SEQUENCE</scope>
    <source>
        <strain evidence="13">H3</strain>
        <tissue evidence="13">Leaf</tissue>
    </source>
</reference>
<evidence type="ECO:0000256" key="12">
    <source>
        <dbReference type="SAM" id="Phobius"/>
    </source>
</evidence>
<evidence type="ECO:0000313" key="13">
    <source>
        <dbReference type="EMBL" id="KAI5073419.1"/>
    </source>
</evidence>
<evidence type="ECO:0000256" key="9">
    <source>
        <dbReference type="ARBA" id="ARBA00023136"/>
    </source>
</evidence>
<proteinExistence type="inferred from homology"/>
<evidence type="ECO:0000256" key="3">
    <source>
        <dbReference type="ARBA" id="ARBA00022692"/>
    </source>
</evidence>
<comment type="cofactor">
    <cofactor evidence="10">
        <name>heme</name>
        <dbReference type="ChEBI" id="CHEBI:30413"/>
    </cofactor>
</comment>
<dbReference type="OrthoDB" id="1372046at2759"/>
<evidence type="ECO:0008006" key="15">
    <source>
        <dbReference type="Google" id="ProtNLM"/>
    </source>
</evidence>
<protein>
    <recommendedName>
        <fullName evidence="15">Cytochrome P450</fullName>
    </recommendedName>
</protein>
<dbReference type="EMBL" id="JABFUD020000011">
    <property type="protein sequence ID" value="KAI5073419.1"/>
    <property type="molecule type" value="Genomic_DNA"/>
</dbReference>
<name>A0A9D4ZFE0_ADICA</name>
<dbReference type="InterPro" id="IPR002401">
    <property type="entry name" value="Cyt_P450_E_grp-I"/>
</dbReference>
<dbReference type="GO" id="GO:0005506">
    <property type="term" value="F:iron ion binding"/>
    <property type="evidence" value="ECO:0007669"/>
    <property type="project" value="InterPro"/>
</dbReference>
<dbReference type="GO" id="GO:0016132">
    <property type="term" value="P:brassinosteroid biosynthetic process"/>
    <property type="evidence" value="ECO:0007669"/>
    <property type="project" value="TreeGrafter"/>
</dbReference>
<keyword evidence="9 12" id="KW-0472">Membrane</keyword>
<dbReference type="Proteomes" id="UP000886520">
    <property type="component" value="Chromosome 11"/>
</dbReference>
<keyword evidence="5" id="KW-0752">Steroid biosynthesis</keyword>
<organism evidence="13 14">
    <name type="scientific">Adiantum capillus-veneris</name>
    <name type="common">Maidenhair fern</name>
    <dbReference type="NCBI Taxonomy" id="13818"/>
    <lineage>
        <taxon>Eukaryota</taxon>
        <taxon>Viridiplantae</taxon>
        <taxon>Streptophyta</taxon>
        <taxon>Embryophyta</taxon>
        <taxon>Tracheophyta</taxon>
        <taxon>Polypodiopsida</taxon>
        <taxon>Polypodiidae</taxon>
        <taxon>Polypodiales</taxon>
        <taxon>Pteridineae</taxon>
        <taxon>Pteridaceae</taxon>
        <taxon>Vittarioideae</taxon>
        <taxon>Adiantum</taxon>
    </lineage>
</organism>
<keyword evidence="8 10" id="KW-0408">Iron</keyword>
<evidence type="ECO:0000256" key="6">
    <source>
        <dbReference type="ARBA" id="ARBA00022989"/>
    </source>
</evidence>